<protein>
    <submittedName>
        <fullName evidence="2">Uncharacterized protein</fullName>
    </submittedName>
</protein>
<reference evidence="2" key="1">
    <citation type="submission" date="2022-12" db="EMBL/GenBank/DDBJ databases">
        <authorList>
            <person name="Petersen C."/>
        </authorList>
    </citation>
    <scope>NUCLEOTIDE SEQUENCE</scope>
    <source>
        <strain evidence="2">IBT 29677</strain>
    </source>
</reference>
<proteinExistence type="predicted"/>
<dbReference type="OrthoDB" id="5376804at2759"/>
<keyword evidence="1" id="KW-0472">Membrane</keyword>
<gene>
    <name evidence="2" type="ORF">N7509_003116</name>
</gene>
<dbReference type="PANTHER" id="PTHR35394">
    <property type="entry name" value="DUF3176 DOMAIN-CONTAINING PROTEIN"/>
    <property type="match status" value="1"/>
</dbReference>
<dbReference type="Proteomes" id="UP001147747">
    <property type="component" value="Unassembled WGS sequence"/>
</dbReference>
<feature type="transmembrane region" description="Helical" evidence="1">
    <location>
        <begin position="555"/>
        <end position="574"/>
    </location>
</feature>
<dbReference type="EMBL" id="JAPZBU010000005">
    <property type="protein sequence ID" value="KAJ5403245.1"/>
    <property type="molecule type" value="Genomic_DNA"/>
</dbReference>
<evidence type="ECO:0000313" key="2">
    <source>
        <dbReference type="EMBL" id="KAJ5403245.1"/>
    </source>
</evidence>
<keyword evidence="3" id="KW-1185">Reference proteome</keyword>
<keyword evidence="1" id="KW-1133">Transmembrane helix</keyword>
<reference evidence="2" key="2">
    <citation type="journal article" date="2023" name="IMA Fungus">
        <title>Comparative genomic study of the Penicillium genus elucidates a diverse pangenome and 15 lateral gene transfer events.</title>
        <authorList>
            <person name="Petersen C."/>
            <person name="Sorensen T."/>
            <person name="Nielsen M.R."/>
            <person name="Sondergaard T.E."/>
            <person name="Sorensen J.L."/>
            <person name="Fitzpatrick D.A."/>
            <person name="Frisvad J.C."/>
            <person name="Nielsen K.L."/>
        </authorList>
    </citation>
    <scope>NUCLEOTIDE SEQUENCE</scope>
    <source>
        <strain evidence="2">IBT 29677</strain>
    </source>
</reference>
<dbReference type="RefSeq" id="XP_056490487.1">
    <property type="nucleotide sequence ID" value="XM_056627753.1"/>
</dbReference>
<dbReference type="InterPro" id="IPR021514">
    <property type="entry name" value="DUF3176"/>
</dbReference>
<dbReference type="PANTHER" id="PTHR35394:SF5">
    <property type="entry name" value="DUF3176 DOMAIN-CONTAINING PROTEIN"/>
    <property type="match status" value="1"/>
</dbReference>
<keyword evidence="1" id="KW-0812">Transmembrane</keyword>
<dbReference type="GeneID" id="81366733"/>
<sequence length="653" mass="72422">MECRKDYTTTAAYYQRPQVASTESRASSPVDSQDTITVFGDRHHHNDLRSRSLVARTDRDKFNTKTPSPFKHGGWASLDDTWFLECLAMAFSFASFIAVIIILRAYDQKPSPNLSYGLTLNSIVSLLATASRSSLLFVVAAAVGQLKWIWIQHRERPVLDMQSFDDASRGPLGALYLLFQHRGLSIASLGAIVTVLSMALDPFIQQILSYPVQQTPGSSTQATMPQALTFASNTNYTFLEQSYNAALWNTDFAVNPTCPSGNCTWPEFQSLGFCSKCQDVTDLATIYKCNQWTEPDVDDQENLTDDQKDHSCTVNSGNGANGTAVVGYYTKKDGMSIPADLIWILGLTDRVESSLGVPYPIFTFAHAQFEAGSANATITNITEFVHGIRLKSVQECVLSLCLKTYNVSVTSGTPQINVTSIDYGERFTNNLPVDDEIEYGYQDIDCWRPTDRPGPFNFVKLPTGTGPIPSNFPFLGYKTEWYNFNFSTSSWAMSADKSWHTSANFPAAFTRVLDYGLGSLLSDMAAALTKYTVQTGNTSASGTVMISQAFVKVSWQWLTFPSVLLVAGIVFWITTVMKNRQHRLSLWKSSILPMLYCGAEKIDPRLERPGSAADYTKISQMSQSAQITRVKMEDIVDGRLRLGRNNWSGPSVI</sequence>
<dbReference type="Pfam" id="PF11374">
    <property type="entry name" value="DUF3176"/>
    <property type="match status" value="1"/>
</dbReference>
<evidence type="ECO:0000256" key="1">
    <source>
        <dbReference type="SAM" id="Phobius"/>
    </source>
</evidence>
<feature type="transmembrane region" description="Helical" evidence="1">
    <location>
        <begin position="82"/>
        <end position="103"/>
    </location>
</feature>
<name>A0A9W9W4E1_9EURO</name>
<accession>A0A9W9W4E1</accession>
<dbReference type="AlphaFoldDB" id="A0A9W9W4E1"/>
<organism evidence="2 3">
    <name type="scientific">Penicillium cosmopolitanum</name>
    <dbReference type="NCBI Taxonomy" id="1131564"/>
    <lineage>
        <taxon>Eukaryota</taxon>
        <taxon>Fungi</taxon>
        <taxon>Dikarya</taxon>
        <taxon>Ascomycota</taxon>
        <taxon>Pezizomycotina</taxon>
        <taxon>Eurotiomycetes</taxon>
        <taxon>Eurotiomycetidae</taxon>
        <taxon>Eurotiales</taxon>
        <taxon>Aspergillaceae</taxon>
        <taxon>Penicillium</taxon>
    </lineage>
</organism>
<comment type="caution">
    <text evidence="2">The sequence shown here is derived from an EMBL/GenBank/DDBJ whole genome shotgun (WGS) entry which is preliminary data.</text>
</comment>
<evidence type="ECO:0000313" key="3">
    <source>
        <dbReference type="Proteomes" id="UP001147747"/>
    </source>
</evidence>